<gene>
    <name evidence="13" type="ORF">SAMN04490247_1485</name>
</gene>
<evidence type="ECO:0000256" key="10">
    <source>
        <dbReference type="RuleBase" id="RU004182"/>
    </source>
</evidence>
<dbReference type="Pfam" id="PF00875">
    <property type="entry name" value="DNA_photolyase"/>
    <property type="match status" value="1"/>
</dbReference>
<dbReference type="InterPro" id="IPR002081">
    <property type="entry name" value="Cryptochrome/DNA_photolyase_1"/>
</dbReference>
<dbReference type="GO" id="GO:0000719">
    <property type="term" value="P:photoreactive repair"/>
    <property type="evidence" value="ECO:0007669"/>
    <property type="project" value="UniProtKB-ARBA"/>
</dbReference>
<name>A0A1G8SRP9_9BACI</name>
<comment type="cofactor">
    <cofactor evidence="1">
        <name>(6R)-5,10-methylene-5,6,7,8-tetrahydrofolate</name>
        <dbReference type="ChEBI" id="CHEBI:15636"/>
    </cofactor>
</comment>
<feature type="binding site" evidence="8">
    <location>
        <position position="269"/>
    </location>
    <ligand>
        <name>FAD</name>
        <dbReference type="ChEBI" id="CHEBI:57692"/>
    </ligand>
</feature>
<dbReference type="PROSITE" id="PS51645">
    <property type="entry name" value="PHR_CRY_ALPHA_BETA"/>
    <property type="match status" value="1"/>
</dbReference>
<evidence type="ECO:0000256" key="8">
    <source>
        <dbReference type="PIRSR" id="PIRSR602081-1"/>
    </source>
</evidence>
<feature type="binding site" evidence="8">
    <location>
        <begin position="272"/>
        <end position="279"/>
    </location>
    <ligand>
        <name>FAD</name>
        <dbReference type="ChEBI" id="CHEBI:57692"/>
    </ligand>
</feature>
<dbReference type="SUPFAM" id="SSF52425">
    <property type="entry name" value="Cryptochrome/photolyase, N-terminal domain"/>
    <property type="match status" value="1"/>
</dbReference>
<dbReference type="RefSeq" id="WP_093193243.1">
    <property type="nucleotide sequence ID" value="NZ_FNEV01000004.1"/>
</dbReference>
<dbReference type="GO" id="GO:0071949">
    <property type="term" value="F:FAD binding"/>
    <property type="evidence" value="ECO:0007669"/>
    <property type="project" value="TreeGrafter"/>
</dbReference>
<dbReference type="InterPro" id="IPR005101">
    <property type="entry name" value="Cryptochr/Photolyase_FAD-bd"/>
</dbReference>
<evidence type="ECO:0000256" key="2">
    <source>
        <dbReference type="ARBA" id="ARBA00013149"/>
    </source>
</evidence>
<proteinExistence type="inferred from homology"/>
<keyword evidence="5 8" id="KW-0274">FAD</keyword>
<keyword evidence="4 8" id="KW-0285">Flavoprotein</keyword>
<feature type="site" description="Electron transfer via tryptophanyl radical" evidence="9">
    <location>
        <position position="303"/>
    </location>
</feature>
<evidence type="ECO:0000259" key="12">
    <source>
        <dbReference type="PROSITE" id="PS51645"/>
    </source>
</evidence>
<evidence type="ECO:0000256" key="7">
    <source>
        <dbReference type="ARBA" id="ARBA00033999"/>
    </source>
</evidence>
<dbReference type="AlphaFoldDB" id="A0A1G8SRP9"/>
<evidence type="ECO:0000256" key="9">
    <source>
        <dbReference type="PIRSR" id="PIRSR602081-2"/>
    </source>
</evidence>
<dbReference type="GO" id="GO:0003904">
    <property type="term" value="F:deoxyribodipyrimidine photo-lyase activity"/>
    <property type="evidence" value="ECO:0007669"/>
    <property type="project" value="UniProtKB-EC"/>
</dbReference>
<evidence type="ECO:0000313" key="13">
    <source>
        <dbReference type="EMBL" id="SDJ31813.1"/>
    </source>
</evidence>
<evidence type="ECO:0000256" key="1">
    <source>
        <dbReference type="ARBA" id="ARBA00001932"/>
    </source>
</evidence>
<feature type="domain" description="Photolyase/cryptochrome alpha/beta" evidence="12">
    <location>
        <begin position="2"/>
        <end position="128"/>
    </location>
</feature>
<dbReference type="EMBL" id="FNEV01000004">
    <property type="protein sequence ID" value="SDJ31813.1"/>
    <property type="molecule type" value="Genomic_DNA"/>
</dbReference>
<dbReference type="InterPro" id="IPR036155">
    <property type="entry name" value="Crypto/Photolyase_N_sf"/>
</dbReference>
<dbReference type="OrthoDB" id="9772484at2"/>
<dbReference type="PANTHER" id="PTHR11455">
    <property type="entry name" value="CRYPTOCHROME"/>
    <property type="match status" value="1"/>
</dbReference>
<feature type="site" description="Electron transfer via tryptophanyl radical" evidence="9">
    <location>
        <position position="356"/>
    </location>
</feature>
<feature type="region of interest" description="Disordered" evidence="11">
    <location>
        <begin position="431"/>
        <end position="454"/>
    </location>
</feature>
<evidence type="ECO:0000256" key="11">
    <source>
        <dbReference type="SAM" id="MobiDB-lite"/>
    </source>
</evidence>
<dbReference type="SUPFAM" id="SSF48173">
    <property type="entry name" value="Cryptochrome/photolyase FAD-binding domain"/>
    <property type="match status" value="1"/>
</dbReference>
<feature type="binding site" evidence="8">
    <location>
        <position position="220"/>
    </location>
    <ligand>
        <name>FAD</name>
        <dbReference type="ChEBI" id="CHEBI:57692"/>
    </ligand>
</feature>
<dbReference type="InterPro" id="IPR036134">
    <property type="entry name" value="Crypto/Photolyase_FAD-like_sf"/>
</dbReference>
<reference evidence="14" key="1">
    <citation type="submission" date="2016-10" db="EMBL/GenBank/DDBJ databases">
        <authorList>
            <person name="Varghese N."/>
            <person name="Submissions S."/>
        </authorList>
    </citation>
    <scope>NUCLEOTIDE SEQUENCE [LARGE SCALE GENOMIC DNA]</scope>
    <source>
        <strain evidence="14">DSM 4771</strain>
    </source>
</reference>
<dbReference type="Pfam" id="PF03441">
    <property type="entry name" value="FAD_binding_7"/>
    <property type="match status" value="1"/>
</dbReference>
<dbReference type="GO" id="GO:0009416">
    <property type="term" value="P:response to light stimulus"/>
    <property type="evidence" value="ECO:0007669"/>
    <property type="project" value="TreeGrafter"/>
</dbReference>
<dbReference type="Gene3D" id="1.10.579.10">
    <property type="entry name" value="DNA Cyclobutane Dipyrimidine Photolyase, subunit A, domain 3"/>
    <property type="match status" value="1"/>
</dbReference>
<evidence type="ECO:0000256" key="5">
    <source>
        <dbReference type="ARBA" id="ARBA00022827"/>
    </source>
</evidence>
<keyword evidence="13" id="KW-0456">Lyase</keyword>
<dbReference type="Proteomes" id="UP000199225">
    <property type="component" value="Unassembled WGS sequence"/>
</dbReference>
<evidence type="ECO:0000256" key="4">
    <source>
        <dbReference type="ARBA" id="ARBA00022630"/>
    </source>
</evidence>
<evidence type="ECO:0000256" key="3">
    <source>
        <dbReference type="ARBA" id="ARBA00014046"/>
    </source>
</evidence>
<dbReference type="InterPro" id="IPR014729">
    <property type="entry name" value="Rossmann-like_a/b/a_fold"/>
</dbReference>
<sequence length="472" mass="55793">MATSIVWIRNDLRIHDNIALTEAVKDLEEGDDLLLLFHIHPDLIQNFDLQHDYFFQTVKAFHEANGPLHFIYGPEEEAFRSMFESVDDVKGIYFNEAETGFGKERDGRMKPVFEDEEVPVHTYIDHPLHGAGEVTKKDGGLYQVFSPYFKQWQKLDKPSVRKVDESKLKKHLVDRTDSFSEGKKKYEELTEQPLLDWKHVGEQAADERLTFFLDEPVYYYEEDRDFPSKDGTSLMSRYLRTGAISPRTIYHRVMQETDGRKRQDGVESFIRELAFRDFYHMVYYNHPDAGDKEITEKFRGIPWNEDEEIFERWKEAETGFPFIDAAIRQLNKTGWMHNRARMAVASFLTKDLLVDWRKGERYFHQKLADYEAASNIGGWQWASSTGTDAVPYFRVFNPVRQSERFDPHGEYIRTWIPELEDVPKKYIHQPHKMSEEEQKKAGCKIGEDYPEPMVDHKKMRERAIEVYKQRKD</sequence>
<dbReference type="EC" id="4.1.99.3" evidence="2"/>
<dbReference type="GO" id="GO:0003677">
    <property type="term" value="F:DNA binding"/>
    <property type="evidence" value="ECO:0007669"/>
    <property type="project" value="TreeGrafter"/>
</dbReference>
<dbReference type="PANTHER" id="PTHR11455:SF9">
    <property type="entry name" value="CRYPTOCHROME CIRCADIAN CLOCK 5 ISOFORM X1"/>
    <property type="match status" value="1"/>
</dbReference>
<feature type="site" description="Electron transfer via tryptophanyl radical" evidence="9">
    <location>
        <position position="379"/>
    </location>
</feature>
<organism evidence="13 14">
    <name type="scientific">Salimicrobium halophilum</name>
    <dbReference type="NCBI Taxonomy" id="86666"/>
    <lineage>
        <taxon>Bacteria</taxon>
        <taxon>Bacillati</taxon>
        <taxon>Bacillota</taxon>
        <taxon>Bacilli</taxon>
        <taxon>Bacillales</taxon>
        <taxon>Bacillaceae</taxon>
        <taxon>Salimicrobium</taxon>
    </lineage>
</organism>
<comment type="similarity">
    <text evidence="10">Belongs to the DNA photolyase family.</text>
</comment>
<evidence type="ECO:0000313" key="14">
    <source>
        <dbReference type="Proteomes" id="UP000199225"/>
    </source>
</evidence>
<protein>
    <recommendedName>
        <fullName evidence="3">Deoxyribodipyrimidine photo-lyase</fullName>
        <ecNumber evidence="2">4.1.99.3</ecNumber>
    </recommendedName>
</protein>
<dbReference type="PRINTS" id="PR00147">
    <property type="entry name" value="DNAPHOTLYASE"/>
</dbReference>
<comment type="catalytic activity">
    <reaction evidence="7">
        <text>cyclobutadipyrimidine (in DNA) = 2 pyrimidine residues (in DNA).</text>
        <dbReference type="EC" id="4.1.99.3"/>
    </reaction>
</comment>
<keyword evidence="6 10" id="KW-0157">Chromophore</keyword>
<evidence type="ECO:0000256" key="6">
    <source>
        <dbReference type="ARBA" id="ARBA00022991"/>
    </source>
</evidence>
<feature type="binding site" evidence="8">
    <location>
        <begin position="232"/>
        <end position="236"/>
    </location>
    <ligand>
        <name>FAD</name>
        <dbReference type="ChEBI" id="CHEBI:57692"/>
    </ligand>
</feature>
<dbReference type="Gene3D" id="3.40.50.620">
    <property type="entry name" value="HUPs"/>
    <property type="match status" value="1"/>
</dbReference>
<dbReference type="Gene3D" id="1.25.40.80">
    <property type="match status" value="1"/>
</dbReference>
<dbReference type="InterPro" id="IPR006050">
    <property type="entry name" value="DNA_photolyase_N"/>
</dbReference>
<accession>A0A1G8SRP9</accession>
<dbReference type="FunFam" id="1.10.579.10:FF:000003">
    <property type="entry name" value="Deoxyribodipyrimidine photo-lyase"/>
    <property type="match status" value="1"/>
</dbReference>
<dbReference type="STRING" id="86666.SAMN04490247_1485"/>
<keyword evidence="14" id="KW-1185">Reference proteome</keyword>
<comment type="cofactor">
    <cofactor evidence="8">
        <name>FAD</name>
        <dbReference type="ChEBI" id="CHEBI:57692"/>
    </cofactor>
    <text evidence="8">Binds 1 FAD per subunit.</text>
</comment>